<dbReference type="STRING" id="415747.SAMN03097708_00141"/>
<reference evidence="1 2" key="1">
    <citation type="submission" date="2016-10" db="EMBL/GenBank/DDBJ databases">
        <authorList>
            <person name="de Groot N.N."/>
        </authorList>
    </citation>
    <scope>NUCLEOTIDE SEQUENCE [LARGE SCALE GENOMIC DNA]</scope>
    <source>
        <strain evidence="1 2">HLD2</strain>
    </source>
</reference>
<evidence type="ECO:0000313" key="1">
    <source>
        <dbReference type="EMBL" id="SCZ49383.1"/>
    </source>
</evidence>
<protein>
    <recommendedName>
        <fullName evidence="3">PilZ domain-containing protein</fullName>
    </recommendedName>
</protein>
<accession>A0A1G5PIP2</accession>
<proteinExistence type="predicted"/>
<dbReference type="OrthoDB" id="5724405at2"/>
<dbReference type="Proteomes" id="UP000199648">
    <property type="component" value="Unassembled WGS sequence"/>
</dbReference>
<gene>
    <name evidence="1" type="ORF">SAMN03097708_00141</name>
</gene>
<dbReference type="RefSeq" id="WP_092991593.1">
    <property type="nucleotide sequence ID" value="NZ_FMWD01000001.1"/>
</dbReference>
<keyword evidence="2" id="KW-1185">Reference proteome</keyword>
<dbReference type="AlphaFoldDB" id="A0A1G5PIP2"/>
<name>A0A1G5PIP2_9GAMM</name>
<evidence type="ECO:0000313" key="2">
    <source>
        <dbReference type="Proteomes" id="UP000199648"/>
    </source>
</evidence>
<evidence type="ECO:0008006" key="3">
    <source>
        <dbReference type="Google" id="ProtNLM"/>
    </source>
</evidence>
<sequence length="561" mass="63550">MQQAAVELCRSAGVKSARQWLEQLPLAEPDNCIERMTEVFTCLNTVALTPKRRLQILEVLRDPVDVLLPQWVARCGTPEFPLAPHARQRFEQISSLLQNFNAGYLKAAQEKRSLFDFGTRRLNALALQHYFHYSNWLLFFHRVTGRPAPEGLWRQLHIMYRWAQNQRLADRIVDDPQPGYRKGSVTHAYYRLLLTALAPVNEFDTRWWEPLLNSIGLWSRTLRLTESTGGEQGRYFVEWDADEPPRPTRPDMQSGWYLNTDDLARDLHDRLGHSKREITVRLPKGAFTLPRHVVQRFHDQWCQIPARHSLRHQARQIVPMVFGLGALHNLLSYDADPEAGSDCEKDSAPSDTLQLEAIQQRHALKPGELGTSREERHDVWDAIYAPAAPETDSHTLPSGHWAETHANKASYRILDGRTENISSGGVCLSLPIESTQGLRVGTLIGLQSPSGRWRAGLICWLTESGQRLRFGIRNLAFRCLPVTIVVLRDGKPVTRLGALAGRNRNHSPIVILPSLHSLDENTLLVEFGGKPKRVAIKAVVFESERYLAVDVPGLEADLPPA</sequence>
<organism evidence="1 2">
    <name type="scientific">Thiohalomonas denitrificans</name>
    <dbReference type="NCBI Taxonomy" id="415747"/>
    <lineage>
        <taxon>Bacteria</taxon>
        <taxon>Pseudomonadati</taxon>
        <taxon>Pseudomonadota</taxon>
        <taxon>Gammaproteobacteria</taxon>
        <taxon>Thiohalomonadales</taxon>
        <taxon>Thiohalomonadaceae</taxon>
        <taxon>Thiohalomonas</taxon>
    </lineage>
</organism>
<dbReference type="EMBL" id="FMWD01000001">
    <property type="protein sequence ID" value="SCZ49383.1"/>
    <property type="molecule type" value="Genomic_DNA"/>
</dbReference>